<dbReference type="Gene3D" id="3.40.50.2000">
    <property type="entry name" value="Glycogen Phosphorylase B"/>
    <property type="match status" value="1"/>
</dbReference>
<evidence type="ECO:0000313" key="7">
    <source>
        <dbReference type="Proteomes" id="UP000254374"/>
    </source>
</evidence>
<protein>
    <submittedName>
        <fullName evidence="5">Spore coat polysaccharide biosynthesis protein, predicted glycosyltransferase</fullName>
    </submittedName>
    <submittedName>
        <fullName evidence="4">UDP-2,4-diacetamido-2,4,6-trideoxy-beta-L-altropyranose hydrolase</fullName>
    </submittedName>
</protein>
<evidence type="ECO:0000313" key="4">
    <source>
        <dbReference type="EMBL" id="SIR33648.1"/>
    </source>
</evidence>
<name>A0A377GF01_9GAMM</name>
<dbReference type="NCBIfam" id="TIGR03590">
    <property type="entry name" value="PseG"/>
    <property type="match status" value="1"/>
</dbReference>
<feature type="active site" description="Proton acceptor" evidence="1">
    <location>
        <position position="17"/>
    </location>
</feature>
<keyword evidence="4" id="KW-0378">Hydrolase</keyword>
<proteinExistence type="predicted"/>
<evidence type="ECO:0000256" key="2">
    <source>
        <dbReference type="PIRSR" id="PIRSR620023-2"/>
    </source>
</evidence>
<feature type="binding site" evidence="2">
    <location>
        <position position="284"/>
    </location>
    <ligand>
        <name>substrate</name>
    </ligand>
</feature>
<dbReference type="PANTHER" id="PTHR21015:SF22">
    <property type="entry name" value="GLYCOSYLTRANSFERASE"/>
    <property type="match status" value="1"/>
</dbReference>
<evidence type="ECO:0000313" key="5">
    <source>
        <dbReference type="EMBL" id="STO23381.1"/>
    </source>
</evidence>
<dbReference type="InterPro" id="IPR020023">
    <property type="entry name" value="PseG"/>
</dbReference>
<dbReference type="STRING" id="464.Lgor_0977"/>
<dbReference type="PANTHER" id="PTHR21015">
    <property type="entry name" value="UDP-N-ACETYLGLUCOSAMINE--N-ACETYLMURAMYL-(PENTAPEPTIDE) PYROPHOSPHORYL-UNDECAPRENOL N-ACETYLGLUCOSAMINE TRANSFERASE 1"/>
    <property type="match status" value="1"/>
</dbReference>
<dbReference type="EMBL" id="FTNL01000010">
    <property type="protein sequence ID" value="SIR33648.1"/>
    <property type="molecule type" value="Genomic_DNA"/>
</dbReference>
<reference evidence="4 6" key="1">
    <citation type="submission" date="2017-01" db="EMBL/GenBank/DDBJ databases">
        <authorList>
            <person name="Varghese N."/>
            <person name="Submissions S."/>
        </authorList>
    </citation>
    <scope>NUCLEOTIDE SEQUENCE [LARGE SCALE GENOMIC DNA]</scope>
    <source>
        <strain evidence="4 6">ATCC 33342</strain>
    </source>
</reference>
<feature type="binding site" evidence="2">
    <location>
        <position position="177"/>
    </location>
    <ligand>
        <name>substrate</name>
    </ligand>
</feature>
<evidence type="ECO:0000256" key="1">
    <source>
        <dbReference type="PIRSR" id="PIRSR620023-1"/>
    </source>
</evidence>
<accession>A0A377GF01</accession>
<keyword evidence="5" id="KW-0808">Transferase</keyword>
<dbReference type="InterPro" id="IPR007235">
    <property type="entry name" value="Glyco_trans_28_C"/>
</dbReference>
<dbReference type="Proteomes" id="UP000186808">
    <property type="component" value="Unassembled WGS sequence"/>
</dbReference>
<organism evidence="5 7">
    <name type="scientific">Fluoribacter gormanii</name>
    <dbReference type="NCBI Taxonomy" id="464"/>
    <lineage>
        <taxon>Bacteria</taxon>
        <taxon>Pseudomonadati</taxon>
        <taxon>Pseudomonadota</taxon>
        <taxon>Gammaproteobacteria</taxon>
        <taxon>Legionellales</taxon>
        <taxon>Legionellaceae</taxon>
        <taxon>Fluoribacter</taxon>
    </lineage>
</organism>
<dbReference type="RefSeq" id="WP_058467482.1">
    <property type="nucleotide sequence ID" value="NZ_CAAAIX010000010.1"/>
</dbReference>
<dbReference type="EMBL" id="UGGV01000001">
    <property type="protein sequence ID" value="STO23381.1"/>
    <property type="molecule type" value="Genomic_DNA"/>
</dbReference>
<keyword evidence="6" id="KW-1185">Reference proteome</keyword>
<dbReference type="OrthoDB" id="9788924at2"/>
<dbReference type="Proteomes" id="UP000254374">
    <property type="component" value="Unassembled WGS sequence"/>
</dbReference>
<evidence type="ECO:0000313" key="6">
    <source>
        <dbReference type="Proteomes" id="UP000186808"/>
    </source>
</evidence>
<dbReference type="AlphaFoldDB" id="A0A377GF01"/>
<dbReference type="GO" id="GO:0016758">
    <property type="term" value="F:hexosyltransferase activity"/>
    <property type="evidence" value="ECO:0007669"/>
    <property type="project" value="InterPro"/>
</dbReference>
<gene>
    <name evidence="5" type="ORF">NCTC11401_00172</name>
    <name evidence="4" type="ORF">SAMN05421777_11088</name>
</gene>
<dbReference type="SUPFAM" id="SSF53756">
    <property type="entry name" value="UDP-Glycosyltransferase/glycogen phosphorylase"/>
    <property type="match status" value="1"/>
</dbReference>
<reference evidence="5 7" key="2">
    <citation type="submission" date="2018-06" db="EMBL/GenBank/DDBJ databases">
        <authorList>
            <consortium name="Pathogen Informatics"/>
            <person name="Doyle S."/>
        </authorList>
    </citation>
    <scope>NUCLEOTIDE SEQUENCE [LARGE SCALE GENOMIC DNA]</scope>
    <source>
        <strain evidence="5 7">NCTC11401</strain>
    </source>
</reference>
<evidence type="ECO:0000259" key="3">
    <source>
        <dbReference type="Pfam" id="PF04101"/>
    </source>
</evidence>
<feature type="domain" description="Glycosyl transferase family 28 C-terminal" evidence="3">
    <location>
        <begin position="227"/>
        <end position="316"/>
    </location>
</feature>
<dbReference type="Gene3D" id="3.40.50.11190">
    <property type="match status" value="1"/>
</dbReference>
<dbReference type="GO" id="GO:0016787">
    <property type="term" value="F:hydrolase activity"/>
    <property type="evidence" value="ECO:0007669"/>
    <property type="project" value="UniProtKB-KW"/>
</dbReference>
<dbReference type="Pfam" id="PF04101">
    <property type="entry name" value="Glyco_tran_28_C"/>
    <property type="match status" value="1"/>
</dbReference>
<sequence>MNVAFRVDASLMIGNGHVMRCLTLANALRAHGHYCVFICADLPGNLISSIIQQDYKVHILPRQKDKNNSLTKQESYQNAYEAWLGCTWSLDAGQSAAAIKSSKIDWLVVDHYALDASWEEVLKPFCKWLMVIDDLVNRSHTCDLLLDQTLNRQSREYSPWVPASCPLLTGANFAMIRPEFAAIREYSLNRRSMAGLSKILISMGGVDQFNVTEEILDLLLLTKLPDSCQLIVVLGANAPFAASVRTKAKTLPWATEVLQGINTMEQLMAEADLAIGAAGSTSWERCCLGLPTIMVTLADNQKSIASELSAIGAAIDVGTPSTSGFAEFFVQTFMDIMKNIALLNTISYRAQSLVDGYGVARVVRAMECNSNIS</sequence>